<dbReference type="AlphaFoldDB" id="A0A7J7JE09"/>
<proteinExistence type="predicted"/>
<evidence type="ECO:0000313" key="2">
    <source>
        <dbReference type="Proteomes" id="UP000593567"/>
    </source>
</evidence>
<reference evidence="1" key="1">
    <citation type="submission" date="2020-06" db="EMBL/GenBank/DDBJ databases">
        <title>Draft genome of Bugula neritina, a colonial animal packing powerful symbionts and potential medicines.</title>
        <authorList>
            <person name="Rayko M."/>
        </authorList>
    </citation>
    <scope>NUCLEOTIDE SEQUENCE [LARGE SCALE GENOMIC DNA]</scope>
    <source>
        <strain evidence="1">Kwan_BN1</strain>
    </source>
</reference>
<accession>A0A7J7JE09</accession>
<protein>
    <submittedName>
        <fullName evidence="1">Uncharacterized protein</fullName>
    </submittedName>
</protein>
<keyword evidence="2" id="KW-1185">Reference proteome</keyword>
<gene>
    <name evidence="1" type="ORF">EB796_017583</name>
</gene>
<dbReference type="EMBL" id="VXIV02002617">
    <property type="protein sequence ID" value="KAF6024093.1"/>
    <property type="molecule type" value="Genomic_DNA"/>
</dbReference>
<evidence type="ECO:0000313" key="1">
    <source>
        <dbReference type="EMBL" id="KAF6024093.1"/>
    </source>
</evidence>
<sequence length="69" mass="7821">MMYNYKGHAVIGCNCTVELEACLRNESATGSALAEEVLDTQFGTFEYVKCLVVSREKKQCVEWDPVFHK</sequence>
<dbReference type="Proteomes" id="UP000593567">
    <property type="component" value="Unassembled WGS sequence"/>
</dbReference>
<organism evidence="1 2">
    <name type="scientific">Bugula neritina</name>
    <name type="common">Brown bryozoan</name>
    <name type="synonym">Sertularia neritina</name>
    <dbReference type="NCBI Taxonomy" id="10212"/>
    <lineage>
        <taxon>Eukaryota</taxon>
        <taxon>Metazoa</taxon>
        <taxon>Spiralia</taxon>
        <taxon>Lophotrochozoa</taxon>
        <taxon>Bryozoa</taxon>
        <taxon>Gymnolaemata</taxon>
        <taxon>Cheilostomatida</taxon>
        <taxon>Flustrina</taxon>
        <taxon>Buguloidea</taxon>
        <taxon>Bugulidae</taxon>
        <taxon>Bugula</taxon>
    </lineage>
</organism>
<comment type="caution">
    <text evidence="1">The sequence shown here is derived from an EMBL/GenBank/DDBJ whole genome shotgun (WGS) entry which is preliminary data.</text>
</comment>
<name>A0A7J7JE09_BUGNE</name>